<sequence length="330" mass="35746">MDDSASPDPPLPQESYQNDDAPSSSSTATTPTPTNNRKCRGKGGPDNNKFRYRGVRQRSWGKWVAEIREPRKRTRKWLGTFATAEDAARAYDRAAIILYGSRAQLNLQPSCSSSQLSTRGSSSSSSSSSTQTLRPLLPRPSGFGLAAYPSTAQTVPLMAVAASSGFVPYGTWVYNPSSVGSTCTSSLQLCPNSVVHNPQQVLVQPFQYPRVSDGNNNVVADYGGAHHDPTTTTTTSYPNPNHHHHHQYQHHNLNCCFDEVSTLVGIVDSSLSLSSQGPIVAPVGPDPIGSTVGPVSPTTMWPVMNDEDCTPSLWDYCTDPFLFDFKGFDC</sequence>
<keyword evidence="10" id="KW-1185">Reference proteome</keyword>
<evidence type="ECO:0000256" key="7">
    <source>
        <dbReference type="SAM" id="MobiDB-lite"/>
    </source>
</evidence>
<evidence type="ECO:0000256" key="5">
    <source>
        <dbReference type="ARBA" id="ARBA00023242"/>
    </source>
</evidence>
<dbReference type="GO" id="GO:0005634">
    <property type="term" value="C:nucleus"/>
    <property type="evidence" value="ECO:0007669"/>
    <property type="project" value="UniProtKB-SubCell"/>
</dbReference>
<evidence type="ECO:0000256" key="6">
    <source>
        <dbReference type="ARBA" id="ARBA00024343"/>
    </source>
</evidence>
<reference evidence="9" key="1">
    <citation type="submission" date="2020-03" db="EMBL/GenBank/DDBJ databases">
        <title>A high-quality chromosome-level genome assembly of a woody plant with both climbing and erect habits, Rhamnella rubrinervis.</title>
        <authorList>
            <person name="Lu Z."/>
            <person name="Yang Y."/>
            <person name="Zhu X."/>
            <person name="Sun Y."/>
        </authorList>
    </citation>
    <scope>NUCLEOTIDE SEQUENCE</scope>
    <source>
        <strain evidence="9">BYM</strain>
        <tissue evidence="9">Leaf</tissue>
    </source>
</reference>
<evidence type="ECO:0000256" key="4">
    <source>
        <dbReference type="ARBA" id="ARBA00023163"/>
    </source>
</evidence>
<evidence type="ECO:0000313" key="9">
    <source>
        <dbReference type="EMBL" id="KAF3433380.1"/>
    </source>
</evidence>
<proteinExistence type="inferred from homology"/>
<evidence type="ECO:0000259" key="8">
    <source>
        <dbReference type="PROSITE" id="PS51032"/>
    </source>
</evidence>
<dbReference type="InterPro" id="IPR001471">
    <property type="entry name" value="AP2/ERF_dom"/>
</dbReference>
<comment type="similarity">
    <text evidence="6">Belongs to the AP2/ERF transcription factor family. ERF subfamily.</text>
</comment>
<keyword evidence="5" id="KW-0539">Nucleus</keyword>
<keyword evidence="2" id="KW-0805">Transcription regulation</keyword>
<dbReference type="OrthoDB" id="1938645at2759"/>
<dbReference type="EMBL" id="VOIH02000011">
    <property type="protein sequence ID" value="KAF3433380.1"/>
    <property type="molecule type" value="Genomic_DNA"/>
</dbReference>
<name>A0A8K0DT58_9ROSA</name>
<dbReference type="InterPro" id="IPR016177">
    <property type="entry name" value="DNA-bd_dom_sf"/>
</dbReference>
<dbReference type="SMART" id="SM00380">
    <property type="entry name" value="AP2"/>
    <property type="match status" value="1"/>
</dbReference>
<comment type="subcellular location">
    <subcellularLocation>
        <location evidence="1">Nucleus</location>
    </subcellularLocation>
</comment>
<dbReference type="AlphaFoldDB" id="A0A8K0DT58"/>
<dbReference type="InterPro" id="IPR036955">
    <property type="entry name" value="AP2/ERF_dom_sf"/>
</dbReference>
<dbReference type="GO" id="GO:0003700">
    <property type="term" value="F:DNA-binding transcription factor activity"/>
    <property type="evidence" value="ECO:0007669"/>
    <property type="project" value="InterPro"/>
</dbReference>
<dbReference type="GO" id="GO:0000976">
    <property type="term" value="F:transcription cis-regulatory region binding"/>
    <property type="evidence" value="ECO:0007669"/>
    <property type="project" value="TreeGrafter"/>
</dbReference>
<keyword evidence="4" id="KW-0804">Transcription</keyword>
<comment type="caution">
    <text evidence="9">The sequence shown here is derived from an EMBL/GenBank/DDBJ whole genome shotgun (WGS) entry which is preliminary data.</text>
</comment>
<dbReference type="GO" id="GO:0006950">
    <property type="term" value="P:response to stress"/>
    <property type="evidence" value="ECO:0007669"/>
    <property type="project" value="TreeGrafter"/>
</dbReference>
<feature type="compositionally biased region" description="Low complexity" evidence="7">
    <location>
        <begin position="110"/>
        <end position="129"/>
    </location>
</feature>
<evidence type="ECO:0000256" key="1">
    <source>
        <dbReference type="ARBA" id="ARBA00004123"/>
    </source>
</evidence>
<dbReference type="Pfam" id="PF00847">
    <property type="entry name" value="AP2"/>
    <property type="match status" value="1"/>
</dbReference>
<feature type="region of interest" description="Disordered" evidence="7">
    <location>
        <begin position="1"/>
        <end position="53"/>
    </location>
</feature>
<dbReference type="PROSITE" id="PS51032">
    <property type="entry name" value="AP2_ERF"/>
    <property type="match status" value="1"/>
</dbReference>
<feature type="compositionally biased region" description="Low complexity" evidence="7">
    <location>
        <begin position="21"/>
        <end position="34"/>
    </location>
</feature>
<dbReference type="SUPFAM" id="SSF54171">
    <property type="entry name" value="DNA-binding domain"/>
    <property type="match status" value="1"/>
</dbReference>
<evidence type="ECO:0000313" key="10">
    <source>
        <dbReference type="Proteomes" id="UP000796880"/>
    </source>
</evidence>
<dbReference type="Proteomes" id="UP000796880">
    <property type="component" value="Unassembled WGS sequence"/>
</dbReference>
<protein>
    <recommendedName>
        <fullName evidence="8">AP2/ERF domain-containing protein</fullName>
    </recommendedName>
</protein>
<dbReference type="FunFam" id="3.30.730.10:FF:000001">
    <property type="entry name" value="Ethylene-responsive transcription factor 2"/>
    <property type="match status" value="1"/>
</dbReference>
<dbReference type="CDD" id="cd00018">
    <property type="entry name" value="AP2"/>
    <property type="match status" value="1"/>
</dbReference>
<keyword evidence="3" id="KW-0238">DNA-binding</keyword>
<feature type="domain" description="AP2/ERF" evidence="8">
    <location>
        <begin position="51"/>
        <end position="108"/>
    </location>
</feature>
<dbReference type="PRINTS" id="PR00367">
    <property type="entry name" value="ETHRSPELEMNT"/>
</dbReference>
<gene>
    <name evidence="9" type="ORF">FNV43_RR24482</name>
</gene>
<dbReference type="Gene3D" id="3.30.730.10">
    <property type="entry name" value="AP2/ERF domain"/>
    <property type="match status" value="1"/>
</dbReference>
<dbReference type="GO" id="GO:0045893">
    <property type="term" value="P:positive regulation of DNA-templated transcription"/>
    <property type="evidence" value="ECO:0007669"/>
    <property type="project" value="TreeGrafter"/>
</dbReference>
<organism evidence="9 10">
    <name type="scientific">Rhamnella rubrinervis</name>
    <dbReference type="NCBI Taxonomy" id="2594499"/>
    <lineage>
        <taxon>Eukaryota</taxon>
        <taxon>Viridiplantae</taxon>
        <taxon>Streptophyta</taxon>
        <taxon>Embryophyta</taxon>
        <taxon>Tracheophyta</taxon>
        <taxon>Spermatophyta</taxon>
        <taxon>Magnoliopsida</taxon>
        <taxon>eudicotyledons</taxon>
        <taxon>Gunneridae</taxon>
        <taxon>Pentapetalae</taxon>
        <taxon>rosids</taxon>
        <taxon>fabids</taxon>
        <taxon>Rosales</taxon>
        <taxon>Rhamnaceae</taxon>
        <taxon>rhamnoid group</taxon>
        <taxon>Rhamneae</taxon>
        <taxon>Rhamnella</taxon>
    </lineage>
</organism>
<accession>A0A8K0DT58</accession>
<evidence type="ECO:0000256" key="3">
    <source>
        <dbReference type="ARBA" id="ARBA00023125"/>
    </source>
</evidence>
<feature type="region of interest" description="Disordered" evidence="7">
    <location>
        <begin position="110"/>
        <end position="136"/>
    </location>
</feature>
<dbReference type="PANTHER" id="PTHR31241">
    <property type="entry name" value="DEHYDRATION-RESPONSIVE ELEMENT-BINDING PROTEIN 2C"/>
    <property type="match status" value="1"/>
</dbReference>
<evidence type="ECO:0000256" key="2">
    <source>
        <dbReference type="ARBA" id="ARBA00023015"/>
    </source>
</evidence>
<dbReference type="PANTHER" id="PTHR31241:SF24">
    <property type="entry name" value="ETHYLENE-RESPONSIVE TRANSCRIPTION FACTOR ABI4"/>
    <property type="match status" value="1"/>
</dbReference>